<gene>
    <name evidence="1" type="ORF">GCM10022414_33750</name>
</gene>
<dbReference type="Gene3D" id="2.160.20.10">
    <property type="entry name" value="Single-stranded right-handed beta-helix, Pectin lyase-like"/>
    <property type="match status" value="2"/>
</dbReference>
<sequence length="748" mass="82438">MSEIGKSRFYPLALLLVFLSFSPMSSAKLVKTMAQFDKAVETVKPGDEIVLANGVWRDVELVFKAKGLPEKRIELKAQTPGKVIITGQSNLSLSGEYFVVSGLVFKDGYTPTGEVISFRTSNNDLANNARVTNTVIDNFSHPERHLADLWVAIYGKNNRFDHNSLVNKRNRGVTLAVRLNSEGSEENNHLIEYNYFGPRQILGANGGETLRVGTSHFSTKYSNTLIQYNFFDRVNGEHEIISNKSSGNVYRGNVIFESQGTLTMRHGHHTTVEGNYIIGNRKPNTGGIRIINEYQTVKNNYLSGLTGHRFRGALVIMNGVPNSSPNRYNQAIEAIMENNIVVDSDYINFGAGSDEERTATPIDSSFRNNLIMGKGNLDPITLYDDVSGIAFEGNIINSEVNIPATIKDGFINSEYKVSENKQSLRVPEQSLVDKIAFGEIKLPISKAQTGANYYKKDESNIAFHSGKTIAVDAGTDTILAALDKSEPGDTLILENGGEYLLTKLASIKHPITIIAKSGKKPIIRSQKPSFLVIENGGALEIENLWFDGAESPDYKGNNIIRTSGYAMNINYSLSVRNIKVTDLDINGYFDFFKATPGTFADSIEIIDSEITNITGAVLVLDKETDDIGVYSVENLTIAGNTFTDIKAEIANVYRGGFDESTFGPMVTVTNNIFTNTGKGSTHKSASSMYFHGVQHLHISDSKWIDSAPLKLHLSNGEPITVIEDVLMKNTAKISANNNDYETRNIKYQ</sequence>
<dbReference type="SMART" id="SM00710">
    <property type="entry name" value="PbH1"/>
    <property type="match status" value="9"/>
</dbReference>
<dbReference type="RefSeq" id="WP_344938315.1">
    <property type="nucleotide sequence ID" value="NZ_BAABDM010000010.1"/>
</dbReference>
<dbReference type="EMBL" id="BAABDM010000010">
    <property type="protein sequence ID" value="GAA4104687.1"/>
    <property type="molecule type" value="Genomic_DNA"/>
</dbReference>
<proteinExistence type="predicted"/>
<evidence type="ECO:0000313" key="2">
    <source>
        <dbReference type="Proteomes" id="UP001500392"/>
    </source>
</evidence>
<protein>
    <recommendedName>
        <fullName evidence="3">Alginate lyase</fullName>
    </recommendedName>
</protein>
<name>A0ABP7X501_9GAMM</name>
<dbReference type="InterPro" id="IPR039513">
    <property type="entry name" value="PL-6"/>
</dbReference>
<dbReference type="CDD" id="cd14251">
    <property type="entry name" value="PL-6"/>
    <property type="match status" value="1"/>
</dbReference>
<dbReference type="InterPro" id="IPR011050">
    <property type="entry name" value="Pectin_lyase_fold/virulence"/>
</dbReference>
<evidence type="ECO:0000313" key="1">
    <source>
        <dbReference type="EMBL" id="GAA4104687.1"/>
    </source>
</evidence>
<organism evidence="1 2">
    <name type="scientific">Zhongshania borealis</name>
    <dbReference type="NCBI Taxonomy" id="889488"/>
    <lineage>
        <taxon>Bacteria</taxon>
        <taxon>Pseudomonadati</taxon>
        <taxon>Pseudomonadota</taxon>
        <taxon>Gammaproteobacteria</taxon>
        <taxon>Cellvibrionales</taxon>
        <taxon>Spongiibacteraceae</taxon>
        <taxon>Zhongshania</taxon>
    </lineage>
</organism>
<dbReference type="Pfam" id="PF14592">
    <property type="entry name" value="Chondroitinas_B"/>
    <property type="match status" value="1"/>
</dbReference>
<accession>A0ABP7X501</accession>
<evidence type="ECO:0008006" key="3">
    <source>
        <dbReference type="Google" id="ProtNLM"/>
    </source>
</evidence>
<reference evidence="2" key="1">
    <citation type="journal article" date="2019" name="Int. J. Syst. Evol. Microbiol.">
        <title>The Global Catalogue of Microorganisms (GCM) 10K type strain sequencing project: providing services to taxonomists for standard genome sequencing and annotation.</title>
        <authorList>
            <consortium name="The Broad Institute Genomics Platform"/>
            <consortium name="The Broad Institute Genome Sequencing Center for Infectious Disease"/>
            <person name="Wu L."/>
            <person name="Ma J."/>
        </authorList>
    </citation>
    <scope>NUCLEOTIDE SEQUENCE [LARGE SCALE GENOMIC DNA]</scope>
    <source>
        <strain evidence="2">JCM 17304</strain>
    </source>
</reference>
<dbReference type="InterPro" id="IPR012334">
    <property type="entry name" value="Pectin_lyas_fold"/>
</dbReference>
<dbReference type="Proteomes" id="UP001500392">
    <property type="component" value="Unassembled WGS sequence"/>
</dbReference>
<dbReference type="SUPFAM" id="SSF51126">
    <property type="entry name" value="Pectin lyase-like"/>
    <property type="match status" value="2"/>
</dbReference>
<comment type="caution">
    <text evidence="1">The sequence shown here is derived from an EMBL/GenBank/DDBJ whole genome shotgun (WGS) entry which is preliminary data.</text>
</comment>
<dbReference type="InterPro" id="IPR006626">
    <property type="entry name" value="PbH1"/>
</dbReference>
<keyword evidence="2" id="KW-1185">Reference proteome</keyword>